<keyword evidence="4" id="KW-1185">Reference proteome</keyword>
<dbReference type="Pfam" id="PF00561">
    <property type="entry name" value="Abhydrolase_1"/>
    <property type="match status" value="1"/>
</dbReference>
<evidence type="ECO:0000313" key="4">
    <source>
        <dbReference type="Proteomes" id="UP000190064"/>
    </source>
</evidence>
<dbReference type="InterPro" id="IPR029058">
    <property type="entry name" value="AB_hydrolase_fold"/>
</dbReference>
<proteinExistence type="predicted"/>
<dbReference type="GO" id="GO:0016787">
    <property type="term" value="F:hydrolase activity"/>
    <property type="evidence" value="ECO:0007669"/>
    <property type="project" value="UniProtKB-KW"/>
</dbReference>
<evidence type="ECO:0000259" key="2">
    <source>
        <dbReference type="Pfam" id="PF00561"/>
    </source>
</evidence>
<organism evidence="3 4">
    <name type="scientific">Oceanospirillum linum</name>
    <dbReference type="NCBI Taxonomy" id="966"/>
    <lineage>
        <taxon>Bacteria</taxon>
        <taxon>Pseudomonadati</taxon>
        <taxon>Pseudomonadota</taxon>
        <taxon>Gammaproteobacteria</taxon>
        <taxon>Oceanospirillales</taxon>
        <taxon>Oceanospirillaceae</taxon>
        <taxon>Oceanospirillum</taxon>
    </lineage>
</organism>
<dbReference type="InterPro" id="IPR000639">
    <property type="entry name" value="Epox_hydrolase-like"/>
</dbReference>
<dbReference type="SUPFAM" id="SSF53474">
    <property type="entry name" value="alpha/beta-Hydrolases"/>
    <property type="match status" value="1"/>
</dbReference>
<dbReference type="PANTHER" id="PTHR46118:SF4">
    <property type="entry name" value="PROTEIN ABHD11"/>
    <property type="match status" value="1"/>
</dbReference>
<dbReference type="RefSeq" id="WP_077242566.1">
    <property type="nucleotide sequence ID" value="NZ_FXTS01000001.1"/>
</dbReference>
<comment type="caution">
    <text evidence="3">The sequence shown here is derived from an EMBL/GenBank/DDBJ whole genome shotgun (WGS) entry which is preliminary data.</text>
</comment>
<keyword evidence="1 3" id="KW-0378">Hydrolase</keyword>
<dbReference type="PANTHER" id="PTHR46118">
    <property type="entry name" value="PROTEIN ABHD11"/>
    <property type="match status" value="1"/>
</dbReference>
<name>A0A1T1HE74_OCELI</name>
<dbReference type="AlphaFoldDB" id="A0A1T1HE74"/>
<evidence type="ECO:0000313" key="3">
    <source>
        <dbReference type="EMBL" id="OOV88154.1"/>
    </source>
</evidence>
<sequence>MSDRPTLFYTEQGEGFPLIIIHGLFGSADNWRTLSKKFAEQYRVIALDLRNHGRSPHVEGMSYPAMASDVLALMDSLQLEEAHILGHSMGGKVAMQLALNHPERIEKLVVADIAPVEYGHGHDEVLAALYAVQNAGGAASRKEADTLMAEHLDTLGVRQFLSTNLEKKPNGKLGWRMGLEQINADYDAVVKAPTGQAFSKPSLFIRGELSHYVEDGYQGQIDLLFPQNQLITMSGCGHWLHAEKPLDFLAHVQAFLNT</sequence>
<dbReference type="PRINTS" id="PR00111">
    <property type="entry name" value="ABHYDROLASE"/>
</dbReference>
<dbReference type="EMBL" id="MTSD02000001">
    <property type="protein sequence ID" value="OOV88154.1"/>
    <property type="molecule type" value="Genomic_DNA"/>
</dbReference>
<evidence type="ECO:0000256" key="1">
    <source>
        <dbReference type="ARBA" id="ARBA00022801"/>
    </source>
</evidence>
<accession>A0A1T1HE74</accession>
<feature type="domain" description="AB hydrolase-1" evidence="2">
    <location>
        <begin position="17"/>
        <end position="245"/>
    </location>
</feature>
<gene>
    <name evidence="3" type="ORF">BTA35_0200990</name>
</gene>
<dbReference type="PRINTS" id="PR00412">
    <property type="entry name" value="EPOXHYDRLASE"/>
</dbReference>
<dbReference type="Proteomes" id="UP000190064">
    <property type="component" value="Unassembled WGS sequence"/>
</dbReference>
<dbReference type="STRING" id="966.BTA35_0200990"/>
<reference evidence="3" key="1">
    <citation type="submission" date="2017-02" db="EMBL/GenBank/DDBJ databases">
        <title>Draft Genome Sequence of the Salt Water Bacterium Oceanospirillum linum ATCC 11336.</title>
        <authorList>
            <person name="Trachtenberg A.M."/>
            <person name="Carney J.G."/>
            <person name="Linnane J.D."/>
            <person name="Rheaume B.A."/>
            <person name="Pitts N.L."/>
            <person name="Mykles D.L."/>
            <person name="Maclea K.S."/>
        </authorList>
    </citation>
    <scope>NUCLEOTIDE SEQUENCE [LARGE SCALE GENOMIC DNA]</scope>
    <source>
        <strain evidence="3">ATCC 11336</strain>
    </source>
</reference>
<protein>
    <submittedName>
        <fullName evidence="3">Alpha/beta hydrolase</fullName>
    </submittedName>
</protein>
<dbReference type="InterPro" id="IPR000073">
    <property type="entry name" value="AB_hydrolase_1"/>
</dbReference>
<dbReference type="Gene3D" id="3.40.50.1820">
    <property type="entry name" value="alpha/beta hydrolase"/>
    <property type="match status" value="1"/>
</dbReference>